<dbReference type="GO" id="GO:0015288">
    <property type="term" value="F:porin activity"/>
    <property type="evidence" value="ECO:0007669"/>
    <property type="project" value="TreeGrafter"/>
</dbReference>
<dbReference type="PANTHER" id="PTHR30026:SF5">
    <property type="entry name" value="ABC-TYPE EFFLUX SYSTEM SECRETIN COMPONENT"/>
    <property type="match status" value="1"/>
</dbReference>
<evidence type="ECO:0000256" key="2">
    <source>
        <dbReference type="ARBA" id="ARBA00007613"/>
    </source>
</evidence>
<dbReference type="InterPro" id="IPR051906">
    <property type="entry name" value="TolC-like"/>
</dbReference>
<dbReference type="GO" id="GO:0009279">
    <property type="term" value="C:cell outer membrane"/>
    <property type="evidence" value="ECO:0007669"/>
    <property type="project" value="UniProtKB-SubCell"/>
</dbReference>
<evidence type="ECO:0000313" key="9">
    <source>
        <dbReference type="Proteomes" id="UP000017429"/>
    </source>
</evidence>
<dbReference type="Gene3D" id="1.20.1600.10">
    <property type="entry name" value="Outer membrane efflux proteins (OEP)"/>
    <property type="match status" value="1"/>
</dbReference>
<dbReference type="GO" id="GO:0015562">
    <property type="term" value="F:efflux transmembrane transporter activity"/>
    <property type="evidence" value="ECO:0007669"/>
    <property type="project" value="InterPro"/>
</dbReference>
<keyword evidence="6" id="KW-0472">Membrane</keyword>
<evidence type="ECO:0000256" key="7">
    <source>
        <dbReference type="ARBA" id="ARBA00023237"/>
    </source>
</evidence>
<dbReference type="PANTHER" id="PTHR30026">
    <property type="entry name" value="OUTER MEMBRANE PROTEIN TOLC"/>
    <property type="match status" value="1"/>
</dbReference>
<dbReference type="EMBL" id="CP097562">
    <property type="protein sequence ID" value="USF24784.1"/>
    <property type="molecule type" value="Genomic_DNA"/>
</dbReference>
<dbReference type="AlphaFoldDB" id="V2QCL5"/>
<reference evidence="8" key="3">
    <citation type="submission" date="2022-06" db="EMBL/GenBank/DDBJ databases">
        <title>Resources to Facilitate Use of the Altered Schaedler Flora (ASF) Mouse Model to Study Microbiome Function.</title>
        <authorList>
            <person name="Proctor A."/>
            <person name="Parvinroo S."/>
            <person name="Richie T."/>
            <person name="Jia X."/>
            <person name="Lee S.T.M."/>
            <person name="Karp P.D."/>
            <person name="Paley S."/>
            <person name="Kostic A.D."/>
            <person name="Pierre J.F."/>
            <person name="Wannemuehler M.J."/>
            <person name="Phillips G.J."/>
        </authorList>
    </citation>
    <scope>NUCLEOTIDE SEQUENCE</scope>
    <source>
        <strain evidence="8">ASF457</strain>
    </source>
</reference>
<comment type="similarity">
    <text evidence="2">Belongs to the outer membrane factor (OMF) (TC 1.B.17) family.</text>
</comment>
<name>V2QCL5_9BACT</name>
<dbReference type="GO" id="GO:1990281">
    <property type="term" value="C:efflux pump complex"/>
    <property type="evidence" value="ECO:0007669"/>
    <property type="project" value="TreeGrafter"/>
</dbReference>
<sequence length="468" mass="51952">MKKVQIFLILLLLASGTYSFGADITFSQALESLYGTHEGIAQAEADYKQKEYAKKAALGLYSPQIYLNAAYTYFGNDLTMDVDLSPVSDTVNGILSSLPIPLPPLNLPSSMEQVVQQDQFFSLNAAMIWPVFTGGKIYAANKAASANLEIARYGKTIRHDELGIAMAEKYFTLRFINDIIALKQDVKNSMQEHYNKALKMEKAGMLAKVERLHAEMALSDAEKSLDTSIREAKLVESALKSMISSNDNNITPATPLFIINTEDIEALMYFQDMASTSNAKLKQVQSAKKLAHAGVINSTSSFIPKINAFGMVNIYDYQLSSLAPDYIVGLQMSLNLFDGLKNYHQLKMSKQSEESTKLIALRAEKDIRTLIEQQYITMENARADYEASLKSLAFTEEYLRARQKAFNQGMATSLDVVDAELALSNSKMSAIKAAYKFDMALINMLSTAGMFDSFESYRAKAFVEPGLK</sequence>
<evidence type="ECO:0000256" key="5">
    <source>
        <dbReference type="ARBA" id="ARBA00022692"/>
    </source>
</evidence>
<reference evidence="8" key="1">
    <citation type="journal article" date="2014" name="Genome Announc.">
        <title>Draft genome sequences of the altered schaedler flora, a defined bacterial community from gnotobiotic mice.</title>
        <authorList>
            <person name="Wannemuehler M.J."/>
            <person name="Overstreet A.M."/>
            <person name="Ward D.V."/>
            <person name="Phillips G.J."/>
        </authorList>
    </citation>
    <scope>NUCLEOTIDE SEQUENCE</scope>
    <source>
        <strain evidence="8">ASF457</strain>
    </source>
</reference>
<keyword evidence="7" id="KW-0998">Cell outer membrane</keyword>
<keyword evidence="4" id="KW-1134">Transmembrane beta strand</keyword>
<accession>V2QCL5</accession>
<dbReference type="Proteomes" id="UP000017429">
    <property type="component" value="Chromosome"/>
</dbReference>
<evidence type="ECO:0000256" key="4">
    <source>
        <dbReference type="ARBA" id="ARBA00022452"/>
    </source>
</evidence>
<organism evidence="8 9">
    <name type="scientific">Mucispirillum schaedleri ASF457</name>
    <dbReference type="NCBI Taxonomy" id="1379858"/>
    <lineage>
        <taxon>Bacteria</taxon>
        <taxon>Pseudomonadati</taxon>
        <taxon>Deferribacterota</taxon>
        <taxon>Deferribacteres</taxon>
        <taxon>Deferribacterales</taxon>
        <taxon>Mucispirillaceae</taxon>
        <taxon>Mucispirillum</taxon>
    </lineage>
</organism>
<proteinExistence type="inferred from homology"/>
<evidence type="ECO:0000256" key="3">
    <source>
        <dbReference type="ARBA" id="ARBA00022448"/>
    </source>
</evidence>
<dbReference type="RefSeq" id="WP_023276814.1">
    <property type="nucleotide sequence ID" value="NZ_CP097562.1"/>
</dbReference>
<keyword evidence="3" id="KW-0813">Transport</keyword>
<protein>
    <submittedName>
        <fullName evidence="8">Uncharacterized protein</fullName>
    </submittedName>
</protein>
<dbReference type="Pfam" id="PF02321">
    <property type="entry name" value="OEP"/>
    <property type="match status" value="1"/>
</dbReference>
<evidence type="ECO:0000256" key="1">
    <source>
        <dbReference type="ARBA" id="ARBA00004442"/>
    </source>
</evidence>
<dbReference type="OrthoDB" id="5780445at2"/>
<gene>
    <name evidence="8" type="ORF">N508_001877</name>
</gene>
<dbReference type="eggNOG" id="COG1538">
    <property type="taxonomic scope" value="Bacteria"/>
</dbReference>
<evidence type="ECO:0000313" key="8">
    <source>
        <dbReference type="EMBL" id="USF24784.1"/>
    </source>
</evidence>
<dbReference type="InterPro" id="IPR003423">
    <property type="entry name" value="OMP_efflux"/>
</dbReference>
<dbReference type="SUPFAM" id="SSF56954">
    <property type="entry name" value="Outer membrane efflux proteins (OEP)"/>
    <property type="match status" value="1"/>
</dbReference>
<evidence type="ECO:0000256" key="6">
    <source>
        <dbReference type="ARBA" id="ARBA00023136"/>
    </source>
</evidence>
<dbReference type="KEGG" id="msch:N508_001877"/>
<keyword evidence="5" id="KW-0812">Transmembrane</keyword>
<comment type="subcellular location">
    <subcellularLocation>
        <location evidence="1">Cell outer membrane</location>
    </subcellularLocation>
</comment>
<keyword evidence="9" id="KW-1185">Reference proteome</keyword>
<reference evidence="8" key="2">
    <citation type="submission" date="2022-05" db="EMBL/GenBank/DDBJ databases">
        <authorList>
            <person name="Proctor A.L."/>
            <person name="Phillips G.J."/>
            <person name="Wannemuehler M.J."/>
        </authorList>
    </citation>
    <scope>NUCLEOTIDE SEQUENCE</scope>
    <source>
        <strain evidence="8">ASF457</strain>
    </source>
</reference>